<name>A0ABT7BY37_9CYAN</name>
<dbReference type="InterPro" id="IPR020583">
    <property type="entry name" value="Inositol_monoP_metal-BS"/>
</dbReference>
<sequence length="274" mass="30327">MNTPLWKDILDFAQQTTADVGAELLQQFGQVKGIEKADGSLVTAADKWADKELQQRITARFPQHETLTEETAKQFPDAIWCWIVDPIDGTTNFTRGVPLWGISMALLYRGTPVFGYVHFPPTGQSFHAFYNAPPELDGHPMGAYLNGSPIAPTRDRPGGNQFFNLCARSTHILTALEEPFPCKIRMLGVATYNILAVAAGIAIGGVEATPKIWDIAAVWAICQASGAVWISLNNERIFPLVSGRDDRQKPYPTLTVSSPDWVETFQRWVSSSYQ</sequence>
<dbReference type="Proteomes" id="UP001232992">
    <property type="component" value="Unassembled WGS sequence"/>
</dbReference>
<proteinExistence type="predicted"/>
<keyword evidence="1" id="KW-0479">Metal-binding</keyword>
<dbReference type="EMBL" id="JAQOSQ010000011">
    <property type="protein sequence ID" value="MDJ1183980.1"/>
    <property type="molecule type" value="Genomic_DNA"/>
</dbReference>
<keyword evidence="5" id="KW-1185">Reference proteome</keyword>
<dbReference type="PRINTS" id="PR00377">
    <property type="entry name" value="IMPHPHTASES"/>
</dbReference>
<gene>
    <name evidence="4" type="ORF">PMH09_12365</name>
</gene>
<dbReference type="PANTHER" id="PTHR20854">
    <property type="entry name" value="INOSITOL MONOPHOSPHATASE"/>
    <property type="match status" value="1"/>
</dbReference>
<evidence type="ECO:0000313" key="5">
    <source>
        <dbReference type="Proteomes" id="UP001232992"/>
    </source>
</evidence>
<accession>A0ABT7BY37</accession>
<dbReference type="Gene3D" id="3.30.540.10">
    <property type="entry name" value="Fructose-1,6-Bisphosphatase, subunit A, domain 1"/>
    <property type="match status" value="1"/>
</dbReference>
<keyword evidence="3" id="KW-0460">Magnesium</keyword>
<evidence type="ECO:0000256" key="2">
    <source>
        <dbReference type="ARBA" id="ARBA00022801"/>
    </source>
</evidence>
<dbReference type="Pfam" id="PF00459">
    <property type="entry name" value="Inositol_P"/>
    <property type="match status" value="1"/>
</dbReference>
<dbReference type="PROSITE" id="PS00629">
    <property type="entry name" value="IMP_1"/>
    <property type="match status" value="1"/>
</dbReference>
<evidence type="ECO:0000256" key="1">
    <source>
        <dbReference type="ARBA" id="ARBA00022723"/>
    </source>
</evidence>
<keyword evidence="2" id="KW-0378">Hydrolase</keyword>
<dbReference type="Gene3D" id="3.40.190.80">
    <property type="match status" value="1"/>
</dbReference>
<dbReference type="PANTHER" id="PTHR20854:SF4">
    <property type="entry name" value="INOSITOL-1-MONOPHOSPHATASE-RELATED"/>
    <property type="match status" value="1"/>
</dbReference>
<dbReference type="InterPro" id="IPR000760">
    <property type="entry name" value="Inositol_monophosphatase-like"/>
</dbReference>
<protein>
    <submittedName>
        <fullName evidence="4">Inositol monophosphatase family protein</fullName>
    </submittedName>
</protein>
<dbReference type="CDD" id="cd01643">
    <property type="entry name" value="Bacterial_IMPase_like_2"/>
    <property type="match status" value="1"/>
</dbReference>
<reference evidence="4 5" key="1">
    <citation type="submission" date="2023-01" db="EMBL/GenBank/DDBJ databases">
        <title>Novel diversity within Roseofilum (Cyanobacteria; Desertifilaceae) from marine benthic mats with descriptions of four novel species.</title>
        <authorList>
            <person name="Wang Y."/>
            <person name="Berthold D.E."/>
            <person name="Hu J."/>
            <person name="Lefler F.W."/>
            <person name="Laughinghouse H.D. IV."/>
        </authorList>
    </citation>
    <scope>NUCLEOTIDE SEQUENCE [LARGE SCALE GENOMIC DNA]</scope>
    <source>
        <strain evidence="4 5">BLCC-M143</strain>
    </source>
</reference>
<evidence type="ECO:0000313" key="4">
    <source>
        <dbReference type="EMBL" id="MDJ1183980.1"/>
    </source>
</evidence>
<dbReference type="SUPFAM" id="SSF56655">
    <property type="entry name" value="Carbohydrate phosphatase"/>
    <property type="match status" value="1"/>
</dbReference>
<evidence type="ECO:0000256" key="3">
    <source>
        <dbReference type="ARBA" id="ARBA00022842"/>
    </source>
</evidence>
<comment type="caution">
    <text evidence="4">The sequence shown here is derived from an EMBL/GenBank/DDBJ whole genome shotgun (WGS) entry which is preliminary data.</text>
</comment>
<organism evidence="4 5">
    <name type="scientific">Roseofilum casamattae BLCC-M143</name>
    <dbReference type="NCBI Taxonomy" id="3022442"/>
    <lineage>
        <taxon>Bacteria</taxon>
        <taxon>Bacillati</taxon>
        <taxon>Cyanobacteriota</taxon>
        <taxon>Cyanophyceae</taxon>
        <taxon>Desertifilales</taxon>
        <taxon>Desertifilaceae</taxon>
        <taxon>Roseofilum</taxon>
        <taxon>Roseofilum casamattae</taxon>
    </lineage>
</organism>
<dbReference type="RefSeq" id="WP_283758631.1">
    <property type="nucleotide sequence ID" value="NZ_JAQOSQ010000011.1"/>
</dbReference>